<dbReference type="Proteomes" id="UP000229434">
    <property type="component" value="Unassembled WGS sequence"/>
</dbReference>
<evidence type="ECO:0000313" key="3">
    <source>
        <dbReference type="Proteomes" id="UP000229434"/>
    </source>
</evidence>
<gene>
    <name evidence="2" type="ORF">BHC49_13715</name>
</gene>
<dbReference type="EMBL" id="MEIS01000128">
    <property type="protein sequence ID" value="PIT52504.1"/>
    <property type="molecule type" value="Genomic_DNA"/>
</dbReference>
<organism evidence="2 3">
    <name type="scientific">Snodgrassella alvi</name>
    <dbReference type="NCBI Taxonomy" id="1196083"/>
    <lineage>
        <taxon>Bacteria</taxon>
        <taxon>Pseudomonadati</taxon>
        <taxon>Pseudomonadota</taxon>
        <taxon>Betaproteobacteria</taxon>
        <taxon>Neisseriales</taxon>
        <taxon>Neisseriaceae</taxon>
        <taxon>Snodgrassella</taxon>
    </lineage>
</organism>
<keyword evidence="1" id="KW-0732">Signal</keyword>
<feature type="signal peptide" evidence="1">
    <location>
        <begin position="1"/>
        <end position="19"/>
    </location>
</feature>
<dbReference type="RefSeq" id="WP_100138590.1">
    <property type="nucleotide sequence ID" value="NZ_MEIS01000128.1"/>
</dbReference>
<sequence>MKKFFLMLLLGIFPTLSFAKAPNCFSWPMSMTEVWMKNAGIVDIKDLDEPKTKITLMATEKKGKDLYTQIYHFIFYDKYNNSYEIITKIDSSHDECSISSVNGYLISKNFIIS</sequence>
<comment type="caution">
    <text evidence="2">The sequence shown here is derived from an EMBL/GenBank/DDBJ whole genome shotgun (WGS) entry which is preliminary data.</text>
</comment>
<reference evidence="2 3" key="1">
    <citation type="journal article" date="2017" name="MBio">
        <title>Type VI secretion-mediated competition in the bee gut microbiome.</title>
        <authorList>
            <person name="Steele M.I."/>
            <person name="Kwong W.K."/>
            <person name="Powell J.E."/>
            <person name="Whiteley M."/>
            <person name="Moran N.A."/>
        </authorList>
    </citation>
    <scope>NUCLEOTIDE SEQUENCE [LARGE SCALE GENOMIC DNA]</scope>
    <source>
        <strain evidence="2 3">Nev3CBA3</strain>
    </source>
</reference>
<accession>A0A2N9XTE1</accession>
<protein>
    <submittedName>
        <fullName evidence="2">Uncharacterized protein</fullName>
    </submittedName>
</protein>
<name>A0A2N9XTE1_9NEIS</name>
<dbReference type="AlphaFoldDB" id="A0A2N9XTE1"/>
<feature type="chain" id="PRO_5014680000" evidence="1">
    <location>
        <begin position="20"/>
        <end position="113"/>
    </location>
</feature>
<evidence type="ECO:0000256" key="1">
    <source>
        <dbReference type="SAM" id="SignalP"/>
    </source>
</evidence>
<evidence type="ECO:0000313" key="2">
    <source>
        <dbReference type="EMBL" id="PIT52504.1"/>
    </source>
</evidence>
<proteinExistence type="predicted"/>